<reference evidence="1" key="1">
    <citation type="submission" date="2022-11" db="EMBL/GenBank/DDBJ databases">
        <title>beta-Carotene-producing bacterium, Jeongeuplla avenae sp. nov., alleviates the salt stress of Arabidopsis seedlings.</title>
        <authorList>
            <person name="Jiang L."/>
            <person name="Lee J."/>
        </authorList>
    </citation>
    <scope>NUCLEOTIDE SEQUENCE</scope>
    <source>
        <strain evidence="1">DY_R2A_6</strain>
    </source>
</reference>
<sequence length="319" mass="34466">MRITRALFGLPVLAALACSLPALAQEDEAEAARAYARDNTVFTLYHELGHLFVDRFSLPVLAREEDAVDNLATLLALEDYDRSDDGGVLGYAVYGWELAVNEDGEDAPDASTLYDVHSLNAQRAFTMVCLLVGKDKAVFGEAATSWGMDDERQDGCAEDYAQAKASWDMVLKPHRVAQAGPGASIEVVYEPASAGTAGAKQILRSGKVLERFAARMEAEYSMPEDVVLKAADCGTDNAYYDSSEGSVTVCYELVDYYVNQYMQAPGEEVTDEEASDAVAEDDVEDAPDAGEEAVGKDGFDAQVHFSRGAVPNRPLSLDK</sequence>
<accession>A0ACD4NK54</accession>
<protein>
    <submittedName>
        <fullName evidence="1">DUF4344 domain-containing metallopeptidase</fullName>
    </submittedName>
</protein>
<organism evidence="1 2">
    <name type="scientific">Antarcticirhabdus aurantiaca</name>
    <dbReference type="NCBI Taxonomy" id="2606717"/>
    <lineage>
        <taxon>Bacteria</taxon>
        <taxon>Pseudomonadati</taxon>
        <taxon>Pseudomonadota</taxon>
        <taxon>Alphaproteobacteria</taxon>
        <taxon>Hyphomicrobiales</taxon>
        <taxon>Aurantimonadaceae</taxon>
        <taxon>Antarcticirhabdus</taxon>
    </lineage>
</organism>
<proteinExistence type="predicted"/>
<evidence type="ECO:0000313" key="1">
    <source>
        <dbReference type="EMBL" id="WAJ27210.1"/>
    </source>
</evidence>
<dbReference type="EMBL" id="CP113520">
    <property type="protein sequence ID" value="WAJ27210.1"/>
    <property type="molecule type" value="Genomic_DNA"/>
</dbReference>
<evidence type="ECO:0000313" key="2">
    <source>
        <dbReference type="Proteomes" id="UP001163223"/>
    </source>
</evidence>
<name>A0ACD4NK54_9HYPH</name>
<gene>
    <name evidence="1" type="ORF">OXU80_20485</name>
</gene>
<dbReference type="Proteomes" id="UP001163223">
    <property type="component" value="Chromosome"/>
</dbReference>
<keyword evidence="2" id="KW-1185">Reference proteome</keyword>